<evidence type="ECO:0000313" key="2">
    <source>
        <dbReference type="EMBL" id="SHF44816.1"/>
    </source>
</evidence>
<feature type="transmembrane region" description="Helical" evidence="1">
    <location>
        <begin position="239"/>
        <end position="260"/>
    </location>
</feature>
<feature type="transmembrane region" description="Helical" evidence="1">
    <location>
        <begin position="114"/>
        <end position="130"/>
    </location>
</feature>
<name>A0A1M5BQY4_9BACE</name>
<dbReference type="OrthoDB" id="6631730at2"/>
<keyword evidence="1" id="KW-1133">Transmembrane helix</keyword>
<feature type="transmembrane region" description="Helical" evidence="1">
    <location>
        <begin position="194"/>
        <end position="219"/>
    </location>
</feature>
<sequence length="345" mass="40671">MAILLVLLFLFLFSILLSLYPPMEYKYNLFFYYLIAIFLIFTSVVFCSDSPDYEGYLFNYAEIVKNNESFSEISFIGISKITYWMFNDICFLFFIYAIIGVTLKFIAIRQLTNFWFLSIVVYLSCFFMLHEMIQIRAGVATGLLLLCIKPLYERKWKLFILLGICACCFHYSALVIFPLWFLKGNRINKIVWCFPLLFAYSFYLMHLTPMFFLNSLSAITMNNERLDGYIFDLQNADNASVSVFNNAQLIRCGVYLFLLFKSDLIARFNPYIYLLLKIYVIGLSTLVFFASVPVIAFRMSEFFQTVEIILYPLICYAFVNSRIRQLIPICISTIFLFVFYFKFFK</sequence>
<protein>
    <submittedName>
        <fullName evidence="2">EpsG family protein</fullName>
    </submittedName>
</protein>
<proteinExistence type="predicted"/>
<feature type="transmembrane region" description="Helical" evidence="1">
    <location>
        <begin position="89"/>
        <end position="108"/>
    </location>
</feature>
<dbReference type="STRING" id="871325.SAMN05444349_12026"/>
<dbReference type="EMBL" id="FQVD01000020">
    <property type="protein sequence ID" value="SHF44816.1"/>
    <property type="molecule type" value="Genomic_DNA"/>
</dbReference>
<dbReference type="InterPro" id="IPR049458">
    <property type="entry name" value="EpsG-like"/>
</dbReference>
<keyword evidence="1" id="KW-0472">Membrane</keyword>
<dbReference type="Pfam" id="PF14897">
    <property type="entry name" value="EpsG"/>
    <property type="match status" value="1"/>
</dbReference>
<feature type="transmembrane region" description="Helical" evidence="1">
    <location>
        <begin position="158"/>
        <end position="182"/>
    </location>
</feature>
<reference evidence="2 3" key="1">
    <citation type="submission" date="2016-11" db="EMBL/GenBank/DDBJ databases">
        <authorList>
            <person name="Jaros S."/>
            <person name="Januszkiewicz K."/>
            <person name="Wedrychowicz H."/>
        </authorList>
    </citation>
    <scope>NUCLEOTIDE SEQUENCE [LARGE SCALE GENOMIC DNA]</scope>
    <source>
        <strain evidence="2 3">DSM 26883</strain>
    </source>
</reference>
<dbReference type="AlphaFoldDB" id="A0A1M5BQY4"/>
<gene>
    <name evidence="2" type="ORF">SAMN05444349_12026</name>
</gene>
<feature type="transmembrane region" description="Helical" evidence="1">
    <location>
        <begin position="28"/>
        <end position="47"/>
    </location>
</feature>
<dbReference type="RefSeq" id="WP_025075584.1">
    <property type="nucleotide sequence ID" value="NZ_FQVD01000020.1"/>
</dbReference>
<accession>A0A1M5BQY4</accession>
<keyword evidence="1" id="KW-0812">Transmembrane</keyword>
<organism evidence="2 3">
    <name type="scientific">Bacteroides faecichinchillae</name>
    <dbReference type="NCBI Taxonomy" id="871325"/>
    <lineage>
        <taxon>Bacteria</taxon>
        <taxon>Pseudomonadati</taxon>
        <taxon>Bacteroidota</taxon>
        <taxon>Bacteroidia</taxon>
        <taxon>Bacteroidales</taxon>
        <taxon>Bacteroidaceae</taxon>
        <taxon>Bacteroides</taxon>
    </lineage>
</organism>
<dbReference type="Proteomes" id="UP000184436">
    <property type="component" value="Unassembled WGS sequence"/>
</dbReference>
<evidence type="ECO:0000313" key="3">
    <source>
        <dbReference type="Proteomes" id="UP000184436"/>
    </source>
</evidence>
<keyword evidence="3" id="KW-1185">Reference proteome</keyword>
<feature type="transmembrane region" description="Helical" evidence="1">
    <location>
        <begin position="326"/>
        <end position="344"/>
    </location>
</feature>
<evidence type="ECO:0000256" key="1">
    <source>
        <dbReference type="SAM" id="Phobius"/>
    </source>
</evidence>
<feature type="transmembrane region" description="Helical" evidence="1">
    <location>
        <begin position="272"/>
        <end position="296"/>
    </location>
</feature>